<dbReference type="EMBL" id="KV425580">
    <property type="protein sequence ID" value="KZT24025.1"/>
    <property type="molecule type" value="Genomic_DNA"/>
</dbReference>
<comment type="similarity">
    <text evidence="2">Belongs to the cerato-platanin family.</text>
</comment>
<gene>
    <name evidence="5" type="ORF">NEOLEDRAFT_1116871</name>
</gene>
<proteinExistence type="inferred from homology"/>
<dbReference type="GO" id="GO:0005576">
    <property type="term" value="C:extracellular region"/>
    <property type="evidence" value="ECO:0007669"/>
    <property type="project" value="UniProtKB-SubCell"/>
</dbReference>
<dbReference type="SUPFAM" id="SSF50685">
    <property type="entry name" value="Barwin-like endoglucanases"/>
    <property type="match status" value="1"/>
</dbReference>
<sequence length="138" mass="13934">MKFATLLAGLAGLVTVALSQQVSYDPSYDISSTSLDTVSCSNGANGLITKGYTTFGSLPTFPYIGGAEAIAGWNSASCGTCWNITYGTTTITVLAIDHAGSGFNIAETAMNTLTGGNAVQYGVVQATSTQVPASACGL</sequence>
<feature type="chain" id="PRO_5007865848" evidence="4">
    <location>
        <begin position="20"/>
        <end position="138"/>
    </location>
</feature>
<evidence type="ECO:0000256" key="1">
    <source>
        <dbReference type="ARBA" id="ARBA00004613"/>
    </source>
</evidence>
<dbReference type="Gene3D" id="2.40.40.10">
    <property type="entry name" value="RlpA-like domain"/>
    <property type="match status" value="1"/>
</dbReference>
<protein>
    <submittedName>
        <fullName evidence="5">Cerato-platanin</fullName>
    </submittedName>
</protein>
<feature type="signal peptide" evidence="4">
    <location>
        <begin position="1"/>
        <end position="19"/>
    </location>
</feature>
<evidence type="ECO:0000313" key="6">
    <source>
        <dbReference type="Proteomes" id="UP000076761"/>
    </source>
</evidence>
<dbReference type="InterPro" id="IPR036908">
    <property type="entry name" value="RlpA-like_sf"/>
</dbReference>
<evidence type="ECO:0000256" key="4">
    <source>
        <dbReference type="SAM" id="SignalP"/>
    </source>
</evidence>
<dbReference type="InParanoid" id="A0A165RMC3"/>
<keyword evidence="6" id="KW-1185">Reference proteome</keyword>
<dbReference type="AlphaFoldDB" id="A0A165RMC3"/>
<dbReference type="InterPro" id="IPR010829">
    <property type="entry name" value="Cerato-platanin"/>
</dbReference>
<keyword evidence="4" id="KW-0732">Signal</keyword>
<evidence type="ECO:0000313" key="5">
    <source>
        <dbReference type="EMBL" id="KZT24025.1"/>
    </source>
</evidence>
<accession>A0A165RMC3</accession>
<dbReference type="CDD" id="cd22778">
    <property type="entry name" value="DPBB_CEPL-like"/>
    <property type="match status" value="1"/>
</dbReference>
<name>A0A165RMC3_9AGAM</name>
<dbReference type="OrthoDB" id="4898945at2759"/>
<organism evidence="5 6">
    <name type="scientific">Neolentinus lepideus HHB14362 ss-1</name>
    <dbReference type="NCBI Taxonomy" id="1314782"/>
    <lineage>
        <taxon>Eukaryota</taxon>
        <taxon>Fungi</taxon>
        <taxon>Dikarya</taxon>
        <taxon>Basidiomycota</taxon>
        <taxon>Agaricomycotina</taxon>
        <taxon>Agaricomycetes</taxon>
        <taxon>Gloeophyllales</taxon>
        <taxon>Gloeophyllaceae</taxon>
        <taxon>Neolentinus</taxon>
    </lineage>
</organism>
<comment type="subcellular location">
    <subcellularLocation>
        <location evidence="1">Secreted</location>
    </subcellularLocation>
</comment>
<dbReference type="Pfam" id="PF07249">
    <property type="entry name" value="Cerato-platanin"/>
    <property type="match status" value="1"/>
</dbReference>
<evidence type="ECO:0000256" key="3">
    <source>
        <dbReference type="ARBA" id="ARBA00022525"/>
    </source>
</evidence>
<keyword evidence="3" id="KW-0964">Secreted</keyword>
<dbReference type="Proteomes" id="UP000076761">
    <property type="component" value="Unassembled WGS sequence"/>
</dbReference>
<reference evidence="5 6" key="1">
    <citation type="journal article" date="2016" name="Mol. Biol. Evol.">
        <title>Comparative Genomics of Early-Diverging Mushroom-Forming Fungi Provides Insights into the Origins of Lignocellulose Decay Capabilities.</title>
        <authorList>
            <person name="Nagy L.G."/>
            <person name="Riley R."/>
            <person name="Tritt A."/>
            <person name="Adam C."/>
            <person name="Daum C."/>
            <person name="Floudas D."/>
            <person name="Sun H."/>
            <person name="Yadav J.S."/>
            <person name="Pangilinan J."/>
            <person name="Larsson K.H."/>
            <person name="Matsuura K."/>
            <person name="Barry K."/>
            <person name="Labutti K."/>
            <person name="Kuo R."/>
            <person name="Ohm R.A."/>
            <person name="Bhattacharya S.S."/>
            <person name="Shirouzu T."/>
            <person name="Yoshinaga Y."/>
            <person name="Martin F.M."/>
            <person name="Grigoriev I.V."/>
            <person name="Hibbett D.S."/>
        </authorList>
    </citation>
    <scope>NUCLEOTIDE SEQUENCE [LARGE SCALE GENOMIC DNA]</scope>
    <source>
        <strain evidence="5 6">HHB14362 ss-1</strain>
    </source>
</reference>
<evidence type="ECO:0000256" key="2">
    <source>
        <dbReference type="ARBA" id="ARBA00010421"/>
    </source>
</evidence>